<comment type="caution">
    <text evidence="4">The sequence shown here is derived from an EMBL/GenBank/DDBJ whole genome shotgun (WGS) entry which is preliminary data.</text>
</comment>
<dbReference type="Gene3D" id="3.10.580.10">
    <property type="entry name" value="CBS-domain"/>
    <property type="match status" value="1"/>
</dbReference>
<feature type="domain" description="CBS" evidence="3">
    <location>
        <begin position="75"/>
        <end position="133"/>
    </location>
</feature>
<gene>
    <name evidence="4" type="ORF">SAMN06295970_12231</name>
</gene>
<name>A0ABY1QML7_9BURK</name>
<evidence type="ECO:0000256" key="1">
    <source>
        <dbReference type="ARBA" id="ARBA00023122"/>
    </source>
</evidence>
<dbReference type="InterPro" id="IPR051257">
    <property type="entry name" value="Diverse_CBS-Domain"/>
</dbReference>
<protein>
    <submittedName>
        <fullName evidence="4">CBS domain-containing protein</fullName>
    </submittedName>
</protein>
<dbReference type="SUPFAM" id="SSF54631">
    <property type="entry name" value="CBS-domain pair"/>
    <property type="match status" value="1"/>
</dbReference>
<accession>A0ABY1QML7</accession>
<dbReference type="SMART" id="SM00116">
    <property type="entry name" value="CBS"/>
    <property type="match status" value="2"/>
</dbReference>
<evidence type="ECO:0000259" key="3">
    <source>
        <dbReference type="PROSITE" id="PS51371"/>
    </source>
</evidence>
<dbReference type="EMBL" id="FXUL01000022">
    <property type="protein sequence ID" value="SMP75103.1"/>
    <property type="molecule type" value="Genomic_DNA"/>
</dbReference>
<organism evidence="4 5">
    <name type="scientific">Noviherbaspirillum suwonense</name>
    <dbReference type="NCBI Taxonomy" id="1224511"/>
    <lineage>
        <taxon>Bacteria</taxon>
        <taxon>Pseudomonadati</taxon>
        <taxon>Pseudomonadota</taxon>
        <taxon>Betaproteobacteria</taxon>
        <taxon>Burkholderiales</taxon>
        <taxon>Oxalobacteraceae</taxon>
        <taxon>Noviherbaspirillum</taxon>
    </lineage>
</organism>
<feature type="domain" description="CBS" evidence="3">
    <location>
        <begin position="9"/>
        <end position="66"/>
    </location>
</feature>
<keyword evidence="1 2" id="KW-0129">CBS domain</keyword>
<evidence type="ECO:0000313" key="5">
    <source>
        <dbReference type="Proteomes" id="UP001158049"/>
    </source>
</evidence>
<proteinExistence type="predicted"/>
<dbReference type="InterPro" id="IPR000644">
    <property type="entry name" value="CBS_dom"/>
</dbReference>
<evidence type="ECO:0000313" key="4">
    <source>
        <dbReference type="EMBL" id="SMP75103.1"/>
    </source>
</evidence>
<dbReference type="PANTHER" id="PTHR43080">
    <property type="entry name" value="CBS DOMAIN-CONTAINING PROTEIN CBSX3, MITOCHONDRIAL"/>
    <property type="match status" value="1"/>
</dbReference>
<reference evidence="4 5" key="1">
    <citation type="submission" date="2017-05" db="EMBL/GenBank/DDBJ databases">
        <authorList>
            <person name="Varghese N."/>
            <person name="Submissions S."/>
        </authorList>
    </citation>
    <scope>NUCLEOTIDE SEQUENCE [LARGE SCALE GENOMIC DNA]</scope>
    <source>
        <strain evidence="4 5">DSM 26001</strain>
    </source>
</reference>
<dbReference type="Proteomes" id="UP001158049">
    <property type="component" value="Unassembled WGS sequence"/>
</dbReference>
<evidence type="ECO:0000256" key="2">
    <source>
        <dbReference type="PROSITE-ProRule" id="PRU00703"/>
    </source>
</evidence>
<dbReference type="PROSITE" id="PS51371">
    <property type="entry name" value="CBS"/>
    <property type="match status" value="2"/>
</dbReference>
<keyword evidence="5" id="KW-1185">Reference proteome</keyword>
<sequence length="144" mass="15212">MNTPISLLMTAPAITVRADDTLTTVADVLARHKLSFVPVCEGPGGPALGIISASDVLHFKSSGGDMDELTAWQICTYKPLSVAPDASIAQVAKLMLERQVHHLLVMRGQELVGVVSSLDFVKHYLAEAGANPGQAGIKQGEQHA</sequence>
<dbReference type="PANTHER" id="PTHR43080:SF2">
    <property type="entry name" value="CBS DOMAIN-CONTAINING PROTEIN"/>
    <property type="match status" value="1"/>
</dbReference>
<dbReference type="Pfam" id="PF00571">
    <property type="entry name" value="CBS"/>
    <property type="match status" value="2"/>
</dbReference>
<dbReference type="InterPro" id="IPR046342">
    <property type="entry name" value="CBS_dom_sf"/>
</dbReference>